<dbReference type="InterPro" id="IPR001607">
    <property type="entry name" value="Znf_UBP"/>
</dbReference>
<dbReference type="Proteomes" id="UP000450000">
    <property type="component" value="Unassembled WGS sequence"/>
</dbReference>
<comment type="caution">
    <text evidence="2">The sequence shown here is derived from an EMBL/GenBank/DDBJ whole genome shotgun (WGS) entry which is preliminary data.</text>
</comment>
<proteinExistence type="predicted"/>
<dbReference type="PROSITE" id="PS50271">
    <property type="entry name" value="ZF_UBP"/>
    <property type="match status" value="1"/>
</dbReference>
<dbReference type="AlphaFoldDB" id="A0A6N7KPF6"/>
<organism evidence="2 3">
    <name type="scientific">Streptomyces kaniharaensis</name>
    <dbReference type="NCBI Taxonomy" id="212423"/>
    <lineage>
        <taxon>Bacteria</taxon>
        <taxon>Bacillati</taxon>
        <taxon>Actinomycetota</taxon>
        <taxon>Actinomycetes</taxon>
        <taxon>Kitasatosporales</taxon>
        <taxon>Streptomycetaceae</taxon>
        <taxon>Streptomyces</taxon>
    </lineage>
</organism>
<dbReference type="SUPFAM" id="SSF57850">
    <property type="entry name" value="RING/U-box"/>
    <property type="match status" value="1"/>
</dbReference>
<dbReference type="GO" id="GO:0008270">
    <property type="term" value="F:zinc ion binding"/>
    <property type="evidence" value="ECO:0007669"/>
    <property type="project" value="InterPro"/>
</dbReference>
<sequence length="89" mass="9946">MSAACEDLAMAPRTIDPLPPTDGCAECLAQGRRDWVHLRICLDCGHIGCCDFSPQRHAAAHFHATSHPVVRSYEPGEDWRWCFVHEVMG</sequence>
<accession>A0A6N7KPF6</accession>
<reference evidence="2 3" key="1">
    <citation type="submission" date="2019-09" db="EMBL/GenBank/DDBJ databases">
        <title>Genome Sequences of Streptomyces kaniharaensis ATCC 21070.</title>
        <authorList>
            <person name="Zhu W."/>
            <person name="De Crecy-Lagard V."/>
            <person name="Richards N.G."/>
        </authorList>
    </citation>
    <scope>NUCLEOTIDE SEQUENCE [LARGE SCALE GENOMIC DNA]</scope>
    <source>
        <strain evidence="2 3">SF-557</strain>
    </source>
</reference>
<dbReference type="RefSeq" id="WP_153461722.1">
    <property type="nucleotide sequence ID" value="NZ_WBOF01000001.1"/>
</dbReference>
<dbReference type="InterPro" id="IPR013083">
    <property type="entry name" value="Znf_RING/FYVE/PHD"/>
</dbReference>
<dbReference type="Gene3D" id="3.30.40.10">
    <property type="entry name" value="Zinc/RING finger domain, C3HC4 (zinc finger)"/>
    <property type="match status" value="1"/>
</dbReference>
<evidence type="ECO:0000259" key="1">
    <source>
        <dbReference type="PROSITE" id="PS50271"/>
    </source>
</evidence>
<dbReference type="Pfam" id="PF02148">
    <property type="entry name" value="zf-UBP"/>
    <property type="match status" value="1"/>
</dbReference>
<evidence type="ECO:0000313" key="2">
    <source>
        <dbReference type="EMBL" id="MQS13442.1"/>
    </source>
</evidence>
<protein>
    <submittedName>
        <fullName evidence="2">UBP-type zinc finger domain-containing protein</fullName>
    </submittedName>
</protein>
<keyword evidence="3" id="KW-1185">Reference proteome</keyword>
<dbReference type="OrthoDB" id="120315at2"/>
<evidence type="ECO:0000313" key="3">
    <source>
        <dbReference type="Proteomes" id="UP000450000"/>
    </source>
</evidence>
<feature type="domain" description="UBP-type" evidence="1">
    <location>
        <begin position="7"/>
        <end position="89"/>
    </location>
</feature>
<dbReference type="EMBL" id="WBOF01000001">
    <property type="protein sequence ID" value="MQS13442.1"/>
    <property type="molecule type" value="Genomic_DNA"/>
</dbReference>
<gene>
    <name evidence="2" type="ORF">F7Q99_14490</name>
</gene>
<name>A0A6N7KPF6_9ACTN</name>